<dbReference type="InterPro" id="IPR045078">
    <property type="entry name" value="TST/MPST-like"/>
</dbReference>
<dbReference type="RefSeq" id="WP_131172661.1">
    <property type="nucleotide sequence ID" value="NZ_FXTL01000015.1"/>
</dbReference>
<protein>
    <submittedName>
        <fullName evidence="5">Sulfurtransferase</fullName>
    </submittedName>
</protein>
<proteinExistence type="predicted"/>
<dbReference type="OrthoDB" id="9770030at2"/>
<dbReference type="PANTHER" id="PTHR11364">
    <property type="entry name" value="THIOSULFATE SULFERTANSFERASE"/>
    <property type="match status" value="1"/>
</dbReference>
<dbReference type="InterPro" id="IPR036873">
    <property type="entry name" value="Rhodanese-like_dom_sf"/>
</dbReference>
<dbReference type="Gene3D" id="3.40.250.10">
    <property type="entry name" value="Rhodanese-like domain"/>
    <property type="match status" value="2"/>
</dbReference>
<reference evidence="5 6" key="1">
    <citation type="submission" date="2019-01" db="EMBL/GenBank/DDBJ databases">
        <title>Lactibacter flavus gen. nov., sp. nov., a novel bacterium of the family Propionibacteriaceae isolated from raw milk and dairy products.</title>
        <authorList>
            <person name="Huptas C."/>
            <person name="Wenning M."/>
            <person name="Breitenwieser F."/>
            <person name="Doll E."/>
            <person name="Von Neubeck M."/>
            <person name="Busse H.-J."/>
            <person name="Scherer S."/>
        </authorList>
    </citation>
    <scope>NUCLEOTIDE SEQUENCE [LARGE SCALE GENOMIC DNA]</scope>
    <source>
        <strain evidence="5 6">DSM 22130</strain>
    </source>
</reference>
<organism evidence="5 6">
    <name type="scientific">Propioniciclava tarda</name>
    <dbReference type="NCBI Taxonomy" id="433330"/>
    <lineage>
        <taxon>Bacteria</taxon>
        <taxon>Bacillati</taxon>
        <taxon>Actinomycetota</taxon>
        <taxon>Actinomycetes</taxon>
        <taxon>Propionibacteriales</taxon>
        <taxon>Propionibacteriaceae</taxon>
        <taxon>Propioniciclava</taxon>
    </lineage>
</organism>
<evidence type="ECO:0000256" key="2">
    <source>
        <dbReference type="ARBA" id="ARBA00022737"/>
    </source>
</evidence>
<sequence length="282" mass="29994">MIPPVVDAAWLVEVPDAVVADVRHYLDGRDARADYLTGHLPGAVFVEMDRWLAAPATPESGRHPLPTPEVFAEGMRACGIADDSVVVAYDDAGGAFAGRLVWMLRMLGQDAALLDGGLTSWAGPLDEGNLQPTPGDFTPRPWPPTDLATIEDACTAELVLDARAPARYRGESEPLDPRAGHIPGALNAFFGQNLTPEQAFRSPDELRERFAELGVTDASQVVAYCGSGVTACHNLIAMEHAGLGRGRLYVGSWSQYAATERPAATGPEPGSRPVIDPHGVAH</sequence>
<keyword evidence="6" id="KW-1185">Reference proteome</keyword>
<dbReference type="CDD" id="cd01449">
    <property type="entry name" value="TST_Repeat_2"/>
    <property type="match status" value="1"/>
</dbReference>
<dbReference type="SUPFAM" id="SSF52821">
    <property type="entry name" value="Rhodanese/Cell cycle control phosphatase"/>
    <property type="match status" value="2"/>
</dbReference>
<dbReference type="PROSITE" id="PS00380">
    <property type="entry name" value="RHODANESE_1"/>
    <property type="match status" value="1"/>
</dbReference>
<gene>
    <name evidence="5" type="ORF">ET996_11265</name>
</gene>
<evidence type="ECO:0000256" key="1">
    <source>
        <dbReference type="ARBA" id="ARBA00022679"/>
    </source>
</evidence>
<keyword evidence="2" id="KW-0677">Repeat</keyword>
<dbReference type="AlphaFoldDB" id="A0A4Q9KIM9"/>
<evidence type="ECO:0000313" key="6">
    <source>
        <dbReference type="Proteomes" id="UP000291933"/>
    </source>
</evidence>
<dbReference type="EMBL" id="SDMR01000015">
    <property type="protein sequence ID" value="TBT94272.1"/>
    <property type="molecule type" value="Genomic_DNA"/>
</dbReference>
<dbReference type="Proteomes" id="UP000291933">
    <property type="component" value="Unassembled WGS sequence"/>
</dbReference>
<dbReference type="GO" id="GO:0004792">
    <property type="term" value="F:thiosulfate-cyanide sulfurtransferase activity"/>
    <property type="evidence" value="ECO:0007669"/>
    <property type="project" value="InterPro"/>
</dbReference>
<dbReference type="InterPro" id="IPR001307">
    <property type="entry name" value="Thiosulphate_STrfase_CS"/>
</dbReference>
<accession>A0A4Q9KIM9</accession>
<keyword evidence="1 5" id="KW-0808">Transferase</keyword>
<evidence type="ECO:0000313" key="5">
    <source>
        <dbReference type="EMBL" id="TBT94272.1"/>
    </source>
</evidence>
<dbReference type="SMART" id="SM00450">
    <property type="entry name" value="RHOD"/>
    <property type="match status" value="2"/>
</dbReference>
<feature type="domain" description="Rhodanese" evidence="4">
    <location>
        <begin position="13"/>
        <end position="127"/>
    </location>
</feature>
<comment type="caution">
    <text evidence="5">The sequence shown here is derived from an EMBL/GenBank/DDBJ whole genome shotgun (WGS) entry which is preliminary data.</text>
</comment>
<evidence type="ECO:0000256" key="3">
    <source>
        <dbReference type="SAM" id="MobiDB-lite"/>
    </source>
</evidence>
<dbReference type="InterPro" id="IPR001763">
    <property type="entry name" value="Rhodanese-like_dom"/>
</dbReference>
<evidence type="ECO:0000259" key="4">
    <source>
        <dbReference type="PROSITE" id="PS50206"/>
    </source>
</evidence>
<dbReference type="PANTHER" id="PTHR11364:SF27">
    <property type="entry name" value="SULFURTRANSFERASE"/>
    <property type="match status" value="1"/>
</dbReference>
<feature type="region of interest" description="Disordered" evidence="3">
    <location>
        <begin position="260"/>
        <end position="282"/>
    </location>
</feature>
<dbReference type="PROSITE" id="PS50206">
    <property type="entry name" value="RHODANESE_3"/>
    <property type="match status" value="2"/>
</dbReference>
<dbReference type="CDD" id="cd01448">
    <property type="entry name" value="TST_Repeat_1"/>
    <property type="match status" value="1"/>
</dbReference>
<feature type="domain" description="Rhodanese" evidence="4">
    <location>
        <begin position="158"/>
        <end position="265"/>
    </location>
</feature>
<name>A0A4Q9KIM9_PROTD</name>
<dbReference type="Pfam" id="PF00581">
    <property type="entry name" value="Rhodanese"/>
    <property type="match status" value="2"/>
</dbReference>